<dbReference type="Proteomes" id="UP000245059">
    <property type="component" value="Unassembled WGS sequence"/>
</dbReference>
<dbReference type="Pfam" id="PF00149">
    <property type="entry name" value="Metallophos"/>
    <property type="match status" value="1"/>
</dbReference>
<evidence type="ECO:0000259" key="2">
    <source>
        <dbReference type="Pfam" id="PF00149"/>
    </source>
</evidence>
<proteinExistence type="predicted"/>
<keyword evidence="6" id="KW-1185">Reference proteome</keyword>
<dbReference type="RefSeq" id="WP_109201407.1">
    <property type="nucleotide sequence ID" value="NZ_QEWS01000003.1"/>
</dbReference>
<accession>A0A2U2AT46</accession>
<evidence type="ECO:0000313" key="5">
    <source>
        <dbReference type="Proteomes" id="UP000245059"/>
    </source>
</evidence>
<dbReference type="EMBL" id="QEWV01000003">
    <property type="protein sequence ID" value="PWD93082.1"/>
    <property type="molecule type" value="Genomic_DNA"/>
</dbReference>
<keyword evidence="1" id="KW-0472">Membrane</keyword>
<comment type="caution">
    <text evidence="3">The sequence shown here is derived from an EMBL/GenBank/DDBJ whole genome shotgun (WGS) entry which is preliminary data.</text>
</comment>
<dbReference type="InterPro" id="IPR051158">
    <property type="entry name" value="Metallophosphoesterase_sf"/>
</dbReference>
<name>A0A2U2AT46_9GAMM</name>
<keyword evidence="1" id="KW-0812">Transmembrane</keyword>
<evidence type="ECO:0000313" key="4">
    <source>
        <dbReference type="EMBL" id="PWD93082.1"/>
    </source>
</evidence>
<dbReference type="PANTHER" id="PTHR31302:SF0">
    <property type="entry name" value="TRANSMEMBRANE PROTEIN WITH METALLOPHOSPHOESTERASE DOMAIN"/>
    <property type="match status" value="1"/>
</dbReference>
<dbReference type="InterPro" id="IPR029052">
    <property type="entry name" value="Metallo-depent_PP-like"/>
</dbReference>
<dbReference type="GO" id="GO:0016787">
    <property type="term" value="F:hydrolase activity"/>
    <property type="evidence" value="ECO:0007669"/>
    <property type="project" value="InterPro"/>
</dbReference>
<reference evidence="3" key="1">
    <citation type="journal article" date="2018" name="Genome Announc.">
        <title>Ignatzschineria cameli sp. nov., isolated from necrotic foot tissue of dromedaries (Camelus dromedarius) and associated maggots (Wohlfahrtia species) in Dubai.</title>
        <authorList>
            <person name="Tsang C.C."/>
            <person name="Tang J.Y."/>
            <person name="Fong J.Y."/>
            <person name="Kinne J."/>
            <person name="Lee H.H."/>
            <person name="Joseph M."/>
            <person name="Jose S."/>
            <person name="Schuster R.K."/>
            <person name="Tang Y."/>
            <person name="Sivakumar S."/>
            <person name="Chen J.H."/>
            <person name="Teng J.L."/>
            <person name="Lau S.K."/>
            <person name="Wernery U."/>
            <person name="Woo P.C."/>
        </authorList>
    </citation>
    <scope>NUCLEOTIDE SEQUENCE</scope>
    <source>
        <strain evidence="3">UAE-HKU57</strain>
        <strain evidence="4">UAE-HKU58</strain>
    </source>
</reference>
<sequence length="406" mass="45960">MIFAVIMVLYLSIQGYILWRYYQLLPQRRIIKILGAIAALLLTVSMPLVLLFGRSLPGEIVRPLYLVGATWMVGLIYFLIPVLSLDLFRLLNRLGRWIAPEKIEAFRLGNGKLFLTLALFYLIFFTIGNRVYEEKARREYFFNLENLQVIDETACRLPEKGGEIDSIHPIKIIMVSDLHLGHTIQGDELKRWVAMLNEEAADYLFIAGDLIDNDLRPLYDEQMAQILAELSVTQGVYAVLGNHEYIAGVEQSIPFFAKSGITLLRDEVIELPEGILLMGRDDKMNRQRASLLSLLEKVDQIDSSRPLIILDHQPGDIVGRVRSRQNAGPFLQLSGHTHDGQVWPYMYATDYLHKISSGLSTFGKDHFLISSGLGVWGGKFRVGTRSEYVVINLCSSEAVEASQLKD</sequence>
<feature type="transmembrane region" description="Helical" evidence="1">
    <location>
        <begin position="31"/>
        <end position="52"/>
    </location>
</feature>
<protein>
    <recommendedName>
        <fullName evidence="2">Calcineurin-like phosphoesterase domain-containing protein</fullName>
    </recommendedName>
</protein>
<evidence type="ECO:0000313" key="3">
    <source>
        <dbReference type="EMBL" id="PWD87837.1"/>
    </source>
</evidence>
<feature type="domain" description="Calcineurin-like phosphoesterase" evidence="2">
    <location>
        <begin position="170"/>
        <end position="339"/>
    </location>
</feature>
<feature type="transmembrane region" description="Helical" evidence="1">
    <location>
        <begin position="64"/>
        <end position="84"/>
    </location>
</feature>
<reference evidence="5 6" key="2">
    <citation type="submission" date="2018-05" db="EMBL/GenBank/DDBJ databases">
        <title>Ignatzschineria dubaiensis sp. nov., isolated from necrotic foot tissues of dromedaries (Camelus dromedarius) and associated maggots in Dubai, United Arab Emirates.</title>
        <authorList>
            <person name="Tsang C.C."/>
            <person name="Tang J.Y.M."/>
            <person name="Fong J.Y.H."/>
            <person name="Kinne J."/>
            <person name="Lee H.H."/>
            <person name="Joseph M."/>
            <person name="Jose S."/>
            <person name="Schuster R.K."/>
            <person name="Tang Y."/>
            <person name="Sivakumar S."/>
            <person name="Chen J.H.K."/>
            <person name="Teng J.L.L."/>
            <person name="Lau S.K.P."/>
            <person name="Wernery U."/>
            <person name="Woo P.C.Y."/>
        </authorList>
    </citation>
    <scope>NUCLEOTIDE SEQUENCE [LARGE SCALE GENOMIC DNA]</scope>
    <source>
        <strain evidence="5">UAE-HKU57</strain>
        <strain evidence="6">UAE-HKU58</strain>
    </source>
</reference>
<dbReference type="OrthoDB" id="9780884at2"/>
<evidence type="ECO:0000256" key="1">
    <source>
        <dbReference type="SAM" id="Phobius"/>
    </source>
</evidence>
<keyword evidence="1" id="KW-1133">Transmembrane helix</keyword>
<feature type="transmembrane region" description="Helical" evidence="1">
    <location>
        <begin position="113"/>
        <end position="132"/>
    </location>
</feature>
<evidence type="ECO:0000313" key="6">
    <source>
        <dbReference type="Proteomes" id="UP000245217"/>
    </source>
</evidence>
<dbReference type="SUPFAM" id="SSF56300">
    <property type="entry name" value="Metallo-dependent phosphatases"/>
    <property type="match status" value="1"/>
</dbReference>
<dbReference type="Gene3D" id="3.60.21.10">
    <property type="match status" value="1"/>
</dbReference>
<gene>
    <name evidence="3" type="ORF">DC077_00715</name>
    <name evidence="4" type="ORF">DC078_04505</name>
</gene>
<dbReference type="AlphaFoldDB" id="A0A2U2AT46"/>
<dbReference type="InterPro" id="IPR004843">
    <property type="entry name" value="Calcineurin-like_PHP"/>
</dbReference>
<dbReference type="Proteomes" id="UP000245217">
    <property type="component" value="Unassembled WGS sequence"/>
</dbReference>
<dbReference type="PANTHER" id="PTHR31302">
    <property type="entry name" value="TRANSMEMBRANE PROTEIN WITH METALLOPHOSPHOESTERASE DOMAIN-RELATED"/>
    <property type="match status" value="1"/>
</dbReference>
<organism evidence="3 5">
    <name type="scientific">Ignatzschineria cameli</name>
    <dbReference type="NCBI Taxonomy" id="2182793"/>
    <lineage>
        <taxon>Bacteria</taxon>
        <taxon>Pseudomonadati</taxon>
        <taxon>Pseudomonadota</taxon>
        <taxon>Gammaproteobacteria</taxon>
        <taxon>Cardiobacteriales</taxon>
        <taxon>Ignatzschineriaceae</taxon>
        <taxon>Ignatzschineria</taxon>
    </lineage>
</organism>
<dbReference type="EMBL" id="QEWW01000001">
    <property type="protein sequence ID" value="PWD87837.1"/>
    <property type="molecule type" value="Genomic_DNA"/>
</dbReference>